<feature type="non-terminal residue" evidence="2">
    <location>
        <position position="1"/>
    </location>
</feature>
<evidence type="ECO:0000313" key="2">
    <source>
        <dbReference type="EMBL" id="CAF4280586.1"/>
    </source>
</evidence>
<comment type="caution">
    <text evidence="2">The sequence shown here is derived from an EMBL/GenBank/DDBJ whole genome shotgun (WGS) entry which is preliminary data.</text>
</comment>
<sequence length="25" mass="2806">MTSDPHNNTVTSPQPTSIEHSIKKR</sequence>
<evidence type="ECO:0000256" key="1">
    <source>
        <dbReference type="SAM" id="MobiDB-lite"/>
    </source>
</evidence>
<organism evidence="2 3">
    <name type="scientific">Rotaria sordida</name>
    <dbReference type="NCBI Taxonomy" id="392033"/>
    <lineage>
        <taxon>Eukaryota</taxon>
        <taxon>Metazoa</taxon>
        <taxon>Spiralia</taxon>
        <taxon>Gnathifera</taxon>
        <taxon>Rotifera</taxon>
        <taxon>Eurotatoria</taxon>
        <taxon>Bdelloidea</taxon>
        <taxon>Philodinida</taxon>
        <taxon>Philodinidae</taxon>
        <taxon>Rotaria</taxon>
    </lineage>
</organism>
<dbReference type="EMBL" id="CAJOBD010029959">
    <property type="protein sequence ID" value="CAF4280586.1"/>
    <property type="molecule type" value="Genomic_DNA"/>
</dbReference>
<evidence type="ECO:0000313" key="3">
    <source>
        <dbReference type="Proteomes" id="UP000663836"/>
    </source>
</evidence>
<accession>A0A820GNM8</accession>
<proteinExistence type="predicted"/>
<dbReference type="AlphaFoldDB" id="A0A820GNM8"/>
<feature type="compositionally biased region" description="Polar residues" evidence="1">
    <location>
        <begin position="1"/>
        <end position="19"/>
    </location>
</feature>
<name>A0A820GNM8_9BILA</name>
<protein>
    <submittedName>
        <fullName evidence="2">Uncharacterized protein</fullName>
    </submittedName>
</protein>
<reference evidence="2" key="1">
    <citation type="submission" date="2021-02" db="EMBL/GenBank/DDBJ databases">
        <authorList>
            <person name="Nowell W R."/>
        </authorList>
    </citation>
    <scope>NUCLEOTIDE SEQUENCE</scope>
</reference>
<dbReference type="Proteomes" id="UP000663836">
    <property type="component" value="Unassembled WGS sequence"/>
</dbReference>
<feature type="region of interest" description="Disordered" evidence="1">
    <location>
        <begin position="1"/>
        <end position="25"/>
    </location>
</feature>
<gene>
    <name evidence="2" type="ORF">JBS370_LOCUS39740</name>
</gene>